<gene>
    <name evidence="3" type="primary">Hhla1</name>
    <name evidence="3" type="ORF">RHASIB_R05090</name>
</gene>
<feature type="region of interest" description="Disordered" evidence="1">
    <location>
        <begin position="284"/>
        <end position="345"/>
    </location>
</feature>
<organism evidence="3 4">
    <name type="scientific">Rhadina sibilatrix</name>
    <dbReference type="NCBI Taxonomy" id="2585818"/>
    <lineage>
        <taxon>Eukaryota</taxon>
        <taxon>Metazoa</taxon>
        <taxon>Chordata</taxon>
        <taxon>Craniata</taxon>
        <taxon>Vertebrata</taxon>
        <taxon>Euteleostomi</taxon>
        <taxon>Archelosauria</taxon>
        <taxon>Archosauria</taxon>
        <taxon>Dinosauria</taxon>
        <taxon>Saurischia</taxon>
        <taxon>Theropoda</taxon>
        <taxon>Coelurosauria</taxon>
        <taxon>Aves</taxon>
        <taxon>Neognathae</taxon>
        <taxon>Neoaves</taxon>
        <taxon>Telluraves</taxon>
        <taxon>Australaves</taxon>
        <taxon>Passeriformes</taxon>
        <taxon>Sylvioidea</taxon>
        <taxon>Phylloscopidae</taxon>
        <taxon>Rhadina</taxon>
    </lineage>
</organism>
<evidence type="ECO:0000313" key="3">
    <source>
        <dbReference type="EMBL" id="NXR66350.1"/>
    </source>
</evidence>
<evidence type="ECO:0000256" key="2">
    <source>
        <dbReference type="SAM" id="SignalP"/>
    </source>
</evidence>
<proteinExistence type="predicted"/>
<dbReference type="InterPro" id="IPR037643">
    <property type="entry name" value="HHLA1"/>
</dbReference>
<sequence length="508" mass="56604">IMQGFCWHVAVKMSLGVLCLSLVFSTGKENERLIRKEREGLFLHFSAWCIRKENKKEKQVAVLATAELPAKSLDLAAINLTELVNGMLSTALRGTRKLFSLLSVTSYSSFAFHKVSVTIYNISNAKNIDPGKFPLHYCYCLNNVTNDLTDFTALLVDIIGNSTSYLTEIFKSTSILSVRQSNDSDCIYICVMAGQTGKNLSDFLEILEKSPIINYTFSSNTSSDLGKYILGGNKRKQEPDFVKLQEDPNKTLDSSAEYVWTVKCEQILSDLNFSTRMPLAQKGGEIPTTNFPPWPKTAGAKGPWFPSPHVEVPRPQGTARPPLSPGGSSAPLPALQPSPSEYGQEPWNLPYPTAVGFGQVSLRWRLEGPSGRPTLGYHSKASSVLFPPLDLPSTVLSMPPSYRPGVTLKLYSATRCPQAMLRGPHVTSPPVTLIVQKINPCVMELCRFFQLCLCVGQRRYSRKEAMRYCVEYYSWFVKNASYVCERVKRVAYSHTLKQKCLKNICTSV</sequence>
<evidence type="ECO:0000256" key="1">
    <source>
        <dbReference type="SAM" id="MobiDB-lite"/>
    </source>
</evidence>
<protein>
    <submittedName>
        <fullName evidence="3">HHLA1 protein</fullName>
    </submittedName>
</protein>
<feature type="signal peptide" evidence="2">
    <location>
        <begin position="1"/>
        <end position="25"/>
    </location>
</feature>
<dbReference type="PANTHER" id="PTHR15299:SF3">
    <property type="entry name" value="HERV-H LTR-ASSOCIATING PROTEIN 1"/>
    <property type="match status" value="1"/>
</dbReference>
<name>A0A7L2N261_9PASS</name>
<dbReference type="Proteomes" id="UP000587697">
    <property type="component" value="Unassembled WGS sequence"/>
</dbReference>
<reference evidence="3 4" key="1">
    <citation type="submission" date="2019-09" db="EMBL/GenBank/DDBJ databases">
        <title>Bird 10,000 Genomes (B10K) Project - Family phase.</title>
        <authorList>
            <person name="Zhang G."/>
        </authorList>
    </citation>
    <scope>NUCLEOTIDE SEQUENCE [LARGE SCALE GENOMIC DNA]</scope>
    <source>
        <strain evidence="3">B10K-DU-002-26</strain>
        <tissue evidence="3">Muscle</tissue>
    </source>
</reference>
<feature type="non-terminal residue" evidence="3">
    <location>
        <position position="508"/>
    </location>
</feature>
<keyword evidence="4" id="KW-1185">Reference proteome</keyword>
<evidence type="ECO:0000313" key="4">
    <source>
        <dbReference type="Proteomes" id="UP000587697"/>
    </source>
</evidence>
<feature type="chain" id="PRO_5029850166" evidence="2">
    <location>
        <begin position="26"/>
        <end position="508"/>
    </location>
</feature>
<dbReference type="PANTHER" id="PTHR15299">
    <property type="entry name" value="HERV-H LTR-ASSOCIATING PROTEIN 1"/>
    <property type="match status" value="1"/>
</dbReference>
<comment type="caution">
    <text evidence="3">The sequence shown here is derived from an EMBL/GenBank/DDBJ whole genome shotgun (WGS) entry which is preliminary data.</text>
</comment>
<feature type="non-terminal residue" evidence="3">
    <location>
        <position position="1"/>
    </location>
</feature>
<accession>A0A7L2N261</accession>
<dbReference type="AlphaFoldDB" id="A0A7L2N261"/>
<feature type="compositionally biased region" description="Low complexity" evidence="1">
    <location>
        <begin position="325"/>
        <end position="340"/>
    </location>
</feature>
<keyword evidence="2" id="KW-0732">Signal</keyword>
<dbReference type="EMBL" id="VWYO01018799">
    <property type="protein sequence ID" value="NXR66350.1"/>
    <property type="molecule type" value="Genomic_DNA"/>
</dbReference>